<evidence type="ECO:0000259" key="4">
    <source>
        <dbReference type="Pfam" id="PF08548"/>
    </source>
</evidence>
<dbReference type="OrthoDB" id="733404at2"/>
<dbReference type="GO" id="GO:0005509">
    <property type="term" value="F:calcium ion binding"/>
    <property type="evidence" value="ECO:0007669"/>
    <property type="project" value="InterPro"/>
</dbReference>
<dbReference type="GO" id="GO:0005615">
    <property type="term" value="C:extracellular space"/>
    <property type="evidence" value="ECO:0007669"/>
    <property type="project" value="InterPro"/>
</dbReference>
<feature type="domain" description="Peptidase M10 serralysin C-terminal" evidence="4">
    <location>
        <begin position="320"/>
        <end position="413"/>
    </location>
</feature>
<dbReference type="Gene3D" id="2.150.10.10">
    <property type="entry name" value="Serralysin-like metalloprotease, C-terminal"/>
    <property type="match status" value="1"/>
</dbReference>
<evidence type="ECO:0000313" key="6">
    <source>
        <dbReference type="Proteomes" id="UP000005778"/>
    </source>
</evidence>
<dbReference type="HOGENOM" id="CLU_515571_0_0_7"/>
<dbReference type="EMBL" id="CM001488">
    <property type="protein sequence ID" value="EIM63419.1"/>
    <property type="molecule type" value="Genomic_DNA"/>
</dbReference>
<keyword evidence="2" id="KW-0964">Secreted</keyword>
<evidence type="ECO:0000256" key="3">
    <source>
        <dbReference type="ARBA" id="ARBA00022737"/>
    </source>
</evidence>
<dbReference type="InterPro" id="IPR024079">
    <property type="entry name" value="MetalloPept_cat_dom_sf"/>
</dbReference>
<name>I5B1Q6_9BACT</name>
<accession>I5B1Q6</accession>
<dbReference type="Pfam" id="PF08548">
    <property type="entry name" value="Peptidase_M10_C"/>
    <property type="match status" value="1"/>
</dbReference>
<gene>
    <name evidence="5" type="ORF">DespoDRAFT_01481</name>
</gene>
<dbReference type="RefSeq" id="WP_004072480.1">
    <property type="nucleotide sequence ID" value="NZ_CM001488.1"/>
</dbReference>
<evidence type="ECO:0000313" key="5">
    <source>
        <dbReference type="EMBL" id="EIM63419.1"/>
    </source>
</evidence>
<dbReference type="InterPro" id="IPR011049">
    <property type="entry name" value="Serralysin-like_metalloprot_C"/>
</dbReference>
<evidence type="ECO:0000256" key="1">
    <source>
        <dbReference type="ARBA" id="ARBA00004613"/>
    </source>
</evidence>
<sequence length="528" mass="56912">MVTLTGENLLNSIIETTGVEINVLIFNTLSVKLQQMIDNGTYSKLAAAIAMSGFSTAINDVTTIGELSSTVETNAALIEATSHDTNNDDADLMTAALGKSITIPDIDYDNLLSLDNYIIAALYEGDSWLNFQDSSDPITYNFNEILPPEYIDTDDTAGWQPLTSIVRNVADEVISTTDWIILPDIEKVSISGQIRFNMVETDAGTPAYAYFPGSRVGGDIFLGLHIGTDTESGNIEPYGAGRSAIVHELGHALGLAHPFEGASILPAGEDHSANTVMSYTDFRPWVPQFSGTLTGSGSNVSVSYRMVTPDQFMLYDIAALQAVYGPDTNSRPSDTTYTFGYAPFYTSIWDAGGDDVLDFSGTGYYNVIDLTPGTHSDINFRDIDTQIADQQAVYQSQLGTSYYDDWVADVFTGQSANIYTGENALCIAWGTMIENVIGGPAGNRITDNAQDNSLTGSPADDLFYLGAGGFDTVVGGGGYDLVVLEQYIMDQVELGFFEDSVLLVGDDFSVQMQGIAGIQFADRLYTIV</sequence>
<dbReference type="STRING" id="879212.DespoDRAFT_01481"/>
<protein>
    <submittedName>
        <fullName evidence="5">Peptidase M10 serralysin</fullName>
    </submittedName>
</protein>
<reference evidence="5 6" key="1">
    <citation type="submission" date="2011-09" db="EMBL/GenBank/DDBJ databases">
        <authorList>
            <consortium name="US DOE Joint Genome Institute (JGI-PGF)"/>
            <person name="Lucas S."/>
            <person name="Han J."/>
            <person name="Lapidus A."/>
            <person name="Cheng J.-F."/>
            <person name="Goodwin L."/>
            <person name="Pitluck S."/>
            <person name="Peters L."/>
            <person name="Land M.L."/>
            <person name="Hauser L."/>
            <person name="Orellana R."/>
            <person name="Lovley D."/>
            <person name="Woyke T.J."/>
        </authorList>
    </citation>
    <scope>NUCLEOTIDE SEQUENCE [LARGE SCALE GENOMIC DNA]</scope>
    <source>
        <strain evidence="5 6">2ac9</strain>
    </source>
</reference>
<dbReference type="AlphaFoldDB" id="I5B1Q6"/>
<dbReference type="InterPro" id="IPR013858">
    <property type="entry name" value="Peptidase_M10B_C"/>
</dbReference>
<dbReference type="GO" id="GO:0008237">
    <property type="term" value="F:metallopeptidase activity"/>
    <property type="evidence" value="ECO:0007669"/>
    <property type="project" value="InterPro"/>
</dbReference>
<evidence type="ECO:0000256" key="2">
    <source>
        <dbReference type="ARBA" id="ARBA00022525"/>
    </source>
</evidence>
<dbReference type="Proteomes" id="UP000005778">
    <property type="component" value="Chromosome"/>
</dbReference>
<dbReference type="eggNOG" id="COG2931">
    <property type="taxonomic scope" value="Bacteria"/>
</dbReference>
<proteinExistence type="predicted"/>
<dbReference type="SUPFAM" id="SSF55486">
    <property type="entry name" value="Metalloproteases ('zincins'), catalytic domain"/>
    <property type="match status" value="1"/>
</dbReference>
<dbReference type="Gene3D" id="3.40.390.10">
    <property type="entry name" value="Collagenase (Catalytic Domain)"/>
    <property type="match status" value="1"/>
</dbReference>
<dbReference type="SUPFAM" id="SSF51120">
    <property type="entry name" value="beta-Roll"/>
    <property type="match status" value="1"/>
</dbReference>
<organism evidence="5 6">
    <name type="scientific">Desulfobacter postgatei 2ac9</name>
    <dbReference type="NCBI Taxonomy" id="879212"/>
    <lineage>
        <taxon>Bacteria</taxon>
        <taxon>Pseudomonadati</taxon>
        <taxon>Thermodesulfobacteriota</taxon>
        <taxon>Desulfobacteria</taxon>
        <taxon>Desulfobacterales</taxon>
        <taxon>Desulfobacteraceae</taxon>
        <taxon>Desulfobacter</taxon>
    </lineage>
</organism>
<reference evidence="5 6" key="2">
    <citation type="submission" date="2012-02" db="EMBL/GenBank/DDBJ databases">
        <title>Improved High-Quality Draft sequence of Desulfobacter postgatei 2ac9.</title>
        <authorList>
            <consortium name="US DOE Joint Genome Institute"/>
            <person name="Lucas S."/>
            <person name="Han J."/>
            <person name="Lapidus A."/>
            <person name="Cheng J.-F."/>
            <person name="Goodwin L."/>
            <person name="Pitluck S."/>
            <person name="Peters L."/>
            <person name="Ovchinnikova G."/>
            <person name="Held B."/>
            <person name="Detter J.C."/>
            <person name="Han C."/>
            <person name="Tapia R."/>
            <person name="Land M."/>
            <person name="Hauser L."/>
            <person name="Kyrpides N."/>
            <person name="Ivanova N."/>
            <person name="Pagani I."/>
            <person name="Orellana R."/>
            <person name="Lovley D."/>
            <person name="Woyke T."/>
        </authorList>
    </citation>
    <scope>NUCLEOTIDE SEQUENCE [LARGE SCALE GENOMIC DNA]</scope>
    <source>
        <strain evidence="5 6">2ac9</strain>
    </source>
</reference>
<keyword evidence="3" id="KW-0677">Repeat</keyword>
<comment type="subcellular location">
    <subcellularLocation>
        <location evidence="1">Secreted</location>
    </subcellularLocation>
</comment>
<keyword evidence="6" id="KW-1185">Reference proteome</keyword>